<evidence type="ECO:0000256" key="5">
    <source>
        <dbReference type="SAM" id="MobiDB-lite"/>
    </source>
</evidence>
<dbReference type="Proteomes" id="UP001163846">
    <property type="component" value="Unassembled WGS sequence"/>
</dbReference>
<evidence type="ECO:0000313" key="8">
    <source>
        <dbReference type="Proteomes" id="UP001163846"/>
    </source>
</evidence>
<dbReference type="GO" id="GO:0005739">
    <property type="term" value="C:mitochondrion"/>
    <property type="evidence" value="ECO:0007669"/>
    <property type="project" value="TreeGrafter"/>
</dbReference>
<dbReference type="GO" id="GO:0015934">
    <property type="term" value="C:large ribosomal subunit"/>
    <property type="evidence" value="ECO:0007669"/>
    <property type="project" value="InterPro"/>
</dbReference>
<dbReference type="PANTHER" id="PTHR15892">
    <property type="entry name" value="MITOCHONDRIAL RIBOSOMAL PROTEIN L30"/>
    <property type="match status" value="1"/>
</dbReference>
<evidence type="ECO:0000256" key="3">
    <source>
        <dbReference type="ARBA" id="ARBA00023274"/>
    </source>
</evidence>
<dbReference type="InterPro" id="IPR005996">
    <property type="entry name" value="Ribosomal_uL30_bac-type"/>
</dbReference>
<dbReference type="GO" id="GO:0006412">
    <property type="term" value="P:translation"/>
    <property type="evidence" value="ECO:0007669"/>
    <property type="project" value="InterPro"/>
</dbReference>
<dbReference type="GO" id="GO:0003735">
    <property type="term" value="F:structural constituent of ribosome"/>
    <property type="evidence" value="ECO:0007669"/>
    <property type="project" value="InterPro"/>
</dbReference>
<evidence type="ECO:0000259" key="6">
    <source>
        <dbReference type="Pfam" id="PF00327"/>
    </source>
</evidence>
<organism evidence="7 8">
    <name type="scientific">Lentinula raphanica</name>
    <dbReference type="NCBI Taxonomy" id="153919"/>
    <lineage>
        <taxon>Eukaryota</taxon>
        <taxon>Fungi</taxon>
        <taxon>Dikarya</taxon>
        <taxon>Basidiomycota</taxon>
        <taxon>Agaricomycotina</taxon>
        <taxon>Agaricomycetes</taxon>
        <taxon>Agaricomycetidae</taxon>
        <taxon>Agaricales</taxon>
        <taxon>Marasmiineae</taxon>
        <taxon>Omphalotaceae</taxon>
        <taxon>Lentinula</taxon>
    </lineage>
</organism>
<accession>A0AA38UHK2</accession>
<proteinExistence type="inferred from homology"/>
<sequence>MASRGLLSNATNATRNSLLQRATTLHLTARYLTYHSSPSTTSPTSQASLPASESESFTQSTSSTTPNPTANPNTTHYKITLQRSAISLGSRIQDTLTSLGIHRRFQTVYHRHGPEAAGKILRVKELVHVENVEEGMVKSKQEMRRERRPKRGYVRINPEGKRSVI</sequence>
<reference evidence="7" key="1">
    <citation type="submission" date="2022-08" db="EMBL/GenBank/DDBJ databases">
        <authorList>
            <consortium name="DOE Joint Genome Institute"/>
            <person name="Min B."/>
            <person name="Riley R."/>
            <person name="Sierra-Patev S."/>
            <person name="Naranjo-Ortiz M."/>
            <person name="Looney B."/>
            <person name="Konkel Z."/>
            <person name="Slot J.C."/>
            <person name="Sakamoto Y."/>
            <person name="Steenwyk J.L."/>
            <person name="Rokas A."/>
            <person name="Carro J."/>
            <person name="Camarero S."/>
            <person name="Ferreira P."/>
            <person name="Molpeceres G."/>
            <person name="Ruiz-Duenas F.J."/>
            <person name="Serrano A."/>
            <person name="Henrissat B."/>
            <person name="Drula E."/>
            <person name="Hughes K.W."/>
            <person name="Mata J.L."/>
            <person name="Ishikawa N.K."/>
            <person name="Vargas-Isla R."/>
            <person name="Ushijima S."/>
            <person name="Smith C.A."/>
            <person name="Ahrendt S."/>
            <person name="Andreopoulos W."/>
            <person name="He G."/>
            <person name="Labutti K."/>
            <person name="Lipzen A."/>
            <person name="Ng V."/>
            <person name="Sandor L."/>
            <person name="Barry K."/>
            <person name="Martinez A.T."/>
            <person name="Xiao Y."/>
            <person name="Gibbons J.G."/>
            <person name="Terashima K."/>
            <person name="Hibbett D.S."/>
            <person name="Grigoriev I.V."/>
        </authorList>
    </citation>
    <scope>NUCLEOTIDE SEQUENCE</scope>
    <source>
        <strain evidence="7">TFB9207</strain>
    </source>
</reference>
<protein>
    <recommendedName>
        <fullName evidence="4">Large ribosomal subunit protein uL30m</fullName>
    </recommendedName>
</protein>
<dbReference type="EMBL" id="MU806038">
    <property type="protein sequence ID" value="KAJ3841485.1"/>
    <property type="molecule type" value="Genomic_DNA"/>
</dbReference>
<feature type="domain" description="Large ribosomal subunit protein uL30-like ferredoxin-like fold" evidence="6">
    <location>
        <begin position="77"/>
        <end position="127"/>
    </location>
</feature>
<dbReference type="InterPro" id="IPR016082">
    <property type="entry name" value="Ribosomal_uL30_ferredoxin-like"/>
</dbReference>
<keyword evidence="2" id="KW-0689">Ribosomal protein</keyword>
<dbReference type="AlphaFoldDB" id="A0AA38UHK2"/>
<feature type="region of interest" description="Disordered" evidence="5">
    <location>
        <begin position="35"/>
        <end position="75"/>
    </location>
</feature>
<dbReference type="Pfam" id="PF00327">
    <property type="entry name" value="Ribosomal_L30"/>
    <property type="match status" value="1"/>
</dbReference>
<dbReference type="PANTHER" id="PTHR15892:SF2">
    <property type="entry name" value="LARGE RIBOSOMAL SUBUNIT PROTEIN UL30M"/>
    <property type="match status" value="1"/>
</dbReference>
<name>A0AA38UHK2_9AGAR</name>
<keyword evidence="3" id="KW-0687">Ribonucleoprotein</keyword>
<evidence type="ECO:0000256" key="1">
    <source>
        <dbReference type="ARBA" id="ARBA00007594"/>
    </source>
</evidence>
<dbReference type="InterPro" id="IPR036919">
    <property type="entry name" value="Ribo_uL30_ferredoxin-like_sf"/>
</dbReference>
<dbReference type="SUPFAM" id="SSF55129">
    <property type="entry name" value="Ribosomal protein L30p/L7e"/>
    <property type="match status" value="1"/>
</dbReference>
<keyword evidence="8" id="KW-1185">Reference proteome</keyword>
<feature type="region of interest" description="Disordered" evidence="5">
    <location>
        <begin position="138"/>
        <end position="165"/>
    </location>
</feature>
<comment type="caution">
    <text evidence="7">The sequence shown here is derived from an EMBL/GenBank/DDBJ whole genome shotgun (WGS) entry which is preliminary data.</text>
</comment>
<gene>
    <name evidence="7" type="ORF">F5878DRAFT_610184</name>
</gene>
<dbReference type="Gene3D" id="3.30.1390.20">
    <property type="entry name" value="Ribosomal protein L30, ferredoxin-like fold domain"/>
    <property type="match status" value="1"/>
</dbReference>
<evidence type="ECO:0000256" key="2">
    <source>
        <dbReference type="ARBA" id="ARBA00022980"/>
    </source>
</evidence>
<feature type="compositionally biased region" description="Low complexity" evidence="5">
    <location>
        <begin position="36"/>
        <end position="75"/>
    </location>
</feature>
<evidence type="ECO:0000313" key="7">
    <source>
        <dbReference type="EMBL" id="KAJ3841485.1"/>
    </source>
</evidence>
<comment type="similarity">
    <text evidence="1">Belongs to the universal ribosomal protein uL30 family.</text>
</comment>
<evidence type="ECO:0000256" key="4">
    <source>
        <dbReference type="ARBA" id="ARBA00035281"/>
    </source>
</evidence>